<organism evidence="3 4">
    <name type="scientific">Lentisphaera profundi</name>
    <dbReference type="NCBI Taxonomy" id="1658616"/>
    <lineage>
        <taxon>Bacteria</taxon>
        <taxon>Pseudomonadati</taxon>
        <taxon>Lentisphaerota</taxon>
        <taxon>Lentisphaeria</taxon>
        <taxon>Lentisphaerales</taxon>
        <taxon>Lentisphaeraceae</taxon>
        <taxon>Lentisphaera</taxon>
    </lineage>
</organism>
<evidence type="ECO:0000313" key="4">
    <source>
        <dbReference type="Proteomes" id="UP001214250"/>
    </source>
</evidence>
<keyword evidence="1" id="KW-0732">Signal</keyword>
<dbReference type="InterPro" id="IPR029058">
    <property type="entry name" value="AB_hydrolase_fold"/>
</dbReference>
<keyword evidence="3" id="KW-0378">Hydrolase</keyword>
<keyword evidence="4" id="KW-1185">Reference proteome</keyword>
<dbReference type="Pfam" id="PF01738">
    <property type="entry name" value="DLH"/>
    <property type="match status" value="1"/>
</dbReference>
<evidence type="ECO:0000313" key="3">
    <source>
        <dbReference type="EMBL" id="WDE99394.1"/>
    </source>
</evidence>
<name>A0ABY7W006_9BACT</name>
<evidence type="ECO:0000256" key="1">
    <source>
        <dbReference type="SAM" id="SignalP"/>
    </source>
</evidence>
<dbReference type="Proteomes" id="UP001214250">
    <property type="component" value="Chromosome 2"/>
</dbReference>
<feature type="signal peptide" evidence="1">
    <location>
        <begin position="1"/>
        <end position="21"/>
    </location>
</feature>
<accession>A0ABY7W006</accession>
<dbReference type="InterPro" id="IPR002925">
    <property type="entry name" value="Dienelactn_hydro"/>
</dbReference>
<feature type="chain" id="PRO_5047509687" evidence="1">
    <location>
        <begin position="22"/>
        <end position="613"/>
    </location>
</feature>
<proteinExistence type="predicted"/>
<reference evidence="3 4" key="1">
    <citation type="submission" date="2023-02" db="EMBL/GenBank/DDBJ databases">
        <title>Genome sequence of Lentisphaera profundi SAORIC-696.</title>
        <authorList>
            <person name="Kim e."/>
            <person name="Cho J.-C."/>
            <person name="Choi A."/>
            <person name="Kang I."/>
        </authorList>
    </citation>
    <scope>NUCLEOTIDE SEQUENCE [LARGE SCALE GENOMIC DNA]</scope>
    <source>
        <strain evidence="3 4">SAORIC-696</strain>
    </source>
</reference>
<dbReference type="RefSeq" id="WP_274154251.1">
    <property type="nucleotide sequence ID" value="NZ_CP117812.1"/>
</dbReference>
<dbReference type="GO" id="GO:0016787">
    <property type="term" value="F:hydrolase activity"/>
    <property type="evidence" value="ECO:0007669"/>
    <property type="project" value="UniProtKB-KW"/>
</dbReference>
<sequence length="613" mass="68020">MTKKHYLLTVLVLAFMPSLFAEETLPVLKDGFVPSSVEEAWAGFDPRKEALDVEVLKEWEEEGVVLKVLRYRIGTFKGKKAMMAAVYGYPKGAKNLPAIVQIHGGGQSAQDAFVLANAKNGYATLSIAWAGRIKSSQYTVTNKEKEMFWTGDKNHADYRITTDWGAVDAYHHHCRFKGNNFVQNPPSSSTVDAVKSPRNSGWFLVTLGARRAITFLERQAEANSDKIGVYGMSMGGKLTVLLAGADDRLKVAVPACGGISDLSTGRALAGVADDSYLKRISCPIIFMSPANDFHGKVQDLPQAVKDIKSKQWRIVSSPNKNHSDSAEYSAGGMLWLDQFLKGNFKMPKTPRSKLDINTNNHIPKFSVKPDQSKKILAVDIYYTTNGQGKAADKFWRQAKATEKDGAWSASLPLGGVDKPLWAYGDVTYALDKEISGVGYSGRRFTSDRFHLASVVQMINSADLKKAGVIASLKRPAVLESFANGWKSWTQDGNFHRYRKPIFTLREYQPLTADAKLVIDLRCEKANKLIIGIDQYVTEILLKGGSQWQTIELKPSDFHNGNGGKLTNWTGIKEIMIGEFKRFGKKNTLYGAPWQGKKAELRNLRWSDSPSKVK</sequence>
<dbReference type="SUPFAM" id="SSF53474">
    <property type="entry name" value="alpha/beta-Hydrolases"/>
    <property type="match status" value="1"/>
</dbReference>
<dbReference type="InterPro" id="IPR050261">
    <property type="entry name" value="FrsA_esterase"/>
</dbReference>
<evidence type="ECO:0000259" key="2">
    <source>
        <dbReference type="Pfam" id="PF01738"/>
    </source>
</evidence>
<dbReference type="PANTHER" id="PTHR22946">
    <property type="entry name" value="DIENELACTONE HYDROLASE DOMAIN-CONTAINING PROTEIN-RELATED"/>
    <property type="match status" value="1"/>
</dbReference>
<feature type="domain" description="Dienelactone hydrolase" evidence="2">
    <location>
        <begin position="209"/>
        <end position="323"/>
    </location>
</feature>
<protein>
    <submittedName>
        <fullName evidence="3">Dienelactone hydrolase family protein</fullName>
    </submittedName>
</protein>
<dbReference type="EMBL" id="CP117812">
    <property type="protein sequence ID" value="WDE99394.1"/>
    <property type="molecule type" value="Genomic_DNA"/>
</dbReference>
<dbReference type="Gene3D" id="3.40.50.1820">
    <property type="entry name" value="alpha/beta hydrolase"/>
    <property type="match status" value="1"/>
</dbReference>
<gene>
    <name evidence="3" type="ORF">PQO03_16275</name>
</gene>